<reference evidence="1" key="1">
    <citation type="submission" date="2022-06" db="EMBL/GenBank/DDBJ databases">
        <title>Genomic Encyclopedia of Archaeal and Bacterial Type Strains, Phase II (KMG-II): from individual species to whole genera.</title>
        <authorList>
            <person name="Goeker M."/>
        </authorList>
    </citation>
    <scope>NUCLEOTIDE SEQUENCE</scope>
    <source>
        <strain evidence="1">DSM 43935</strain>
    </source>
</reference>
<name>A0AAE3KMX7_9PSEU</name>
<proteinExistence type="predicted"/>
<accession>A0AAE3KMX7</accession>
<gene>
    <name evidence="1" type="ORF">LX83_004987</name>
</gene>
<keyword evidence="2" id="KW-1185">Reference proteome</keyword>
<comment type="caution">
    <text evidence="1">The sequence shown here is derived from an EMBL/GenBank/DDBJ whole genome shotgun (WGS) entry which is preliminary data.</text>
</comment>
<protein>
    <submittedName>
        <fullName evidence="1">Uncharacterized protein</fullName>
    </submittedName>
</protein>
<evidence type="ECO:0000313" key="1">
    <source>
        <dbReference type="EMBL" id="MCP2168113.1"/>
    </source>
</evidence>
<organism evidence="1 2">
    <name type="scientific">Goodfellowiella coeruleoviolacea</name>
    <dbReference type="NCBI Taxonomy" id="334858"/>
    <lineage>
        <taxon>Bacteria</taxon>
        <taxon>Bacillati</taxon>
        <taxon>Actinomycetota</taxon>
        <taxon>Actinomycetes</taxon>
        <taxon>Pseudonocardiales</taxon>
        <taxon>Pseudonocardiaceae</taxon>
        <taxon>Goodfellowiella</taxon>
    </lineage>
</organism>
<dbReference type="Proteomes" id="UP001206128">
    <property type="component" value="Unassembled WGS sequence"/>
</dbReference>
<dbReference type="EMBL" id="JAMTCK010000012">
    <property type="protein sequence ID" value="MCP2168113.1"/>
    <property type="molecule type" value="Genomic_DNA"/>
</dbReference>
<sequence length="256" mass="29114">MNLIPENIEYWESKGISDQTPEEFQEHIESRIAVLVKREGLIRNTVATAPQLNLFGYGTVHEVLSGSEGHGYFWGHEAANALGWDQAEFAKWSEEQWHWDLVMQREADEESGTLGWDCIHHYPMHVNVWQGEGNSRDHYVNGVMQGPIMRYWTDLYLISTDRLMGMMMSSPWGEEWFESVKPMLSWGFKKSGLEDLLSGVKTYTDDVNSLGEVETRETGGSLGDSIARDREGVTEEEAIRRAFRGPVFDQGGEASC</sequence>
<dbReference type="RefSeq" id="WP_253775635.1">
    <property type="nucleotide sequence ID" value="NZ_JAMTCK010000012.1"/>
</dbReference>
<evidence type="ECO:0000313" key="2">
    <source>
        <dbReference type="Proteomes" id="UP001206128"/>
    </source>
</evidence>
<dbReference type="AlphaFoldDB" id="A0AAE3KMX7"/>